<gene>
    <name evidence="2" type="ORF">EKH83_13145</name>
</gene>
<keyword evidence="2" id="KW-0808">Transferase</keyword>
<dbReference type="RefSeq" id="WP_128769903.1">
    <property type="nucleotide sequence ID" value="NZ_RXOC01000008.1"/>
</dbReference>
<dbReference type="PANTHER" id="PTHR43685">
    <property type="entry name" value="GLYCOSYLTRANSFERASE"/>
    <property type="match status" value="1"/>
</dbReference>
<dbReference type="Pfam" id="PF00535">
    <property type="entry name" value="Glycos_transf_2"/>
    <property type="match status" value="1"/>
</dbReference>
<dbReference type="InterPro" id="IPR029044">
    <property type="entry name" value="Nucleotide-diphossugar_trans"/>
</dbReference>
<name>A0A4Q0M7V0_9SPHI</name>
<proteinExistence type="predicted"/>
<organism evidence="2 3">
    <name type="scientific">Arcticibacter tournemirensis</name>
    <dbReference type="NCBI Taxonomy" id="699437"/>
    <lineage>
        <taxon>Bacteria</taxon>
        <taxon>Pseudomonadati</taxon>
        <taxon>Bacteroidota</taxon>
        <taxon>Sphingobacteriia</taxon>
        <taxon>Sphingobacteriales</taxon>
        <taxon>Sphingobacteriaceae</taxon>
        <taxon>Arcticibacter</taxon>
    </lineage>
</organism>
<evidence type="ECO:0000313" key="3">
    <source>
        <dbReference type="Proteomes" id="UP000290848"/>
    </source>
</evidence>
<protein>
    <submittedName>
        <fullName evidence="2">Glycosyltransferase family 2 protein</fullName>
    </submittedName>
</protein>
<comment type="caution">
    <text evidence="2">The sequence shown here is derived from an EMBL/GenBank/DDBJ whole genome shotgun (WGS) entry which is preliminary data.</text>
</comment>
<dbReference type="SUPFAM" id="SSF53448">
    <property type="entry name" value="Nucleotide-diphospho-sugar transferases"/>
    <property type="match status" value="1"/>
</dbReference>
<reference evidence="2 3" key="1">
    <citation type="submission" date="2018-12" db="EMBL/GenBank/DDBJ databases">
        <title>The Draft Genome Sequence of the Soil Bacterium Pedobacter tournemirensis R1.</title>
        <authorList>
            <person name="He J."/>
        </authorList>
    </citation>
    <scope>NUCLEOTIDE SEQUENCE [LARGE SCALE GENOMIC DNA]</scope>
    <source>
        <strain evidence="2 3">R1</strain>
    </source>
</reference>
<dbReference type="Gene3D" id="3.90.550.10">
    <property type="entry name" value="Spore Coat Polysaccharide Biosynthesis Protein SpsA, Chain A"/>
    <property type="match status" value="1"/>
</dbReference>
<feature type="domain" description="Glycosyltransferase 2-like" evidence="1">
    <location>
        <begin position="9"/>
        <end position="112"/>
    </location>
</feature>
<dbReference type="InterPro" id="IPR001173">
    <property type="entry name" value="Glyco_trans_2-like"/>
</dbReference>
<dbReference type="InterPro" id="IPR050834">
    <property type="entry name" value="Glycosyltransf_2"/>
</dbReference>
<dbReference type="EMBL" id="RXOC01000008">
    <property type="protein sequence ID" value="RXF69095.1"/>
    <property type="molecule type" value="Genomic_DNA"/>
</dbReference>
<accession>A0A4Q0M7V0</accession>
<evidence type="ECO:0000313" key="2">
    <source>
        <dbReference type="EMBL" id="RXF69095.1"/>
    </source>
</evidence>
<dbReference type="CDD" id="cd00761">
    <property type="entry name" value="Glyco_tranf_GTA_type"/>
    <property type="match status" value="1"/>
</dbReference>
<dbReference type="AlphaFoldDB" id="A0A4Q0M7V0"/>
<sequence>MNPLPAKYTIIICSYNPDDRLLDRCLTAVSSLLINATTPIEIIIVDNNSDKPLRERALVTTFLQSNNVSKLIEVSRPGLVYARVEAIKQSRGEFVVFFDDDNEADENYFSELDNLRLRYPMVGAWGPGKVNVDFVDGVDPLLERYYRPMFQEKSVENIEFAMRRIWQECYPIGTGLCIKRSLLARYVGLVENEKLTLTGRAGKKMTSGDDTQMVLLVILQNYAAGISPELKINHMISGKKLEFDYLKRLKFGTSCCYHLFHLELMPEYQQQLEYAFSAEKKSVFKVLKRYYKLKLKPSVKRTLNFVDYVGGIAGIYYAKKEPLPSYLEKIIKKMNLNG</sequence>
<dbReference type="GO" id="GO:0016740">
    <property type="term" value="F:transferase activity"/>
    <property type="evidence" value="ECO:0007669"/>
    <property type="project" value="UniProtKB-KW"/>
</dbReference>
<dbReference type="Proteomes" id="UP000290848">
    <property type="component" value="Unassembled WGS sequence"/>
</dbReference>
<dbReference type="PANTHER" id="PTHR43685:SF2">
    <property type="entry name" value="GLYCOSYLTRANSFERASE 2-LIKE DOMAIN-CONTAINING PROTEIN"/>
    <property type="match status" value="1"/>
</dbReference>
<evidence type="ECO:0000259" key="1">
    <source>
        <dbReference type="Pfam" id="PF00535"/>
    </source>
</evidence>